<dbReference type="AlphaFoldDB" id="A0A803MWD1"/>
<dbReference type="EnsemblPlants" id="AUR62036296-RA">
    <property type="protein sequence ID" value="AUR62036296-RA:cds"/>
    <property type="gene ID" value="AUR62036296"/>
</dbReference>
<proteinExistence type="predicted"/>
<protein>
    <submittedName>
        <fullName evidence="1">Uncharacterized protein</fullName>
    </submittedName>
</protein>
<reference evidence="1" key="1">
    <citation type="journal article" date="2017" name="Nature">
        <title>The genome of Chenopodium quinoa.</title>
        <authorList>
            <person name="Jarvis D.E."/>
            <person name="Ho Y.S."/>
            <person name="Lightfoot D.J."/>
            <person name="Schmoeckel S.M."/>
            <person name="Li B."/>
            <person name="Borm T.J.A."/>
            <person name="Ohyanagi H."/>
            <person name="Mineta K."/>
            <person name="Michell C.T."/>
            <person name="Saber N."/>
            <person name="Kharbatia N.M."/>
            <person name="Rupper R.R."/>
            <person name="Sharp A.R."/>
            <person name="Dally N."/>
            <person name="Boughton B.A."/>
            <person name="Woo Y.H."/>
            <person name="Gao G."/>
            <person name="Schijlen E.G.W.M."/>
            <person name="Guo X."/>
            <person name="Momin A.A."/>
            <person name="Negrao S."/>
            <person name="Al-Babili S."/>
            <person name="Gehring C."/>
            <person name="Roessner U."/>
            <person name="Jung C."/>
            <person name="Murphy K."/>
            <person name="Arold S.T."/>
            <person name="Gojobori T."/>
            <person name="van der Linden C.G."/>
            <person name="van Loo E.N."/>
            <person name="Jellen E.N."/>
            <person name="Maughan P.J."/>
            <person name="Tester M."/>
        </authorList>
    </citation>
    <scope>NUCLEOTIDE SEQUENCE [LARGE SCALE GENOMIC DNA]</scope>
    <source>
        <strain evidence="1">cv. PI 614886</strain>
    </source>
</reference>
<name>A0A803MWD1_CHEQI</name>
<dbReference type="Proteomes" id="UP000596660">
    <property type="component" value="Unplaced"/>
</dbReference>
<keyword evidence="2" id="KW-1185">Reference proteome</keyword>
<sequence length="165" mass="18727">MDDLKPCLAVNHGGIWVEEEEMYYRGGRVNVFDDIPDIVDSSYVKQLIDSLGYTDILKLHFLDPRKTMKDGSGQGSFMSLLNGDGVGCYEPRINRDVKYDYDSEGTDEDDVEFVSARDRLTQEIKNELDYEEELGMLKSVAESKGKGVNMFEDDWEGVSDEDSPK</sequence>
<evidence type="ECO:0000313" key="1">
    <source>
        <dbReference type="EnsemblPlants" id="AUR62036296-RA:cds"/>
    </source>
</evidence>
<reference evidence="1" key="2">
    <citation type="submission" date="2021-03" db="UniProtKB">
        <authorList>
            <consortium name="EnsemblPlants"/>
        </authorList>
    </citation>
    <scope>IDENTIFICATION</scope>
</reference>
<organism evidence="1 2">
    <name type="scientific">Chenopodium quinoa</name>
    <name type="common">Quinoa</name>
    <dbReference type="NCBI Taxonomy" id="63459"/>
    <lineage>
        <taxon>Eukaryota</taxon>
        <taxon>Viridiplantae</taxon>
        <taxon>Streptophyta</taxon>
        <taxon>Embryophyta</taxon>
        <taxon>Tracheophyta</taxon>
        <taxon>Spermatophyta</taxon>
        <taxon>Magnoliopsida</taxon>
        <taxon>eudicotyledons</taxon>
        <taxon>Gunneridae</taxon>
        <taxon>Pentapetalae</taxon>
        <taxon>Caryophyllales</taxon>
        <taxon>Chenopodiaceae</taxon>
        <taxon>Chenopodioideae</taxon>
        <taxon>Atripliceae</taxon>
        <taxon>Chenopodium</taxon>
    </lineage>
</organism>
<accession>A0A803MWD1</accession>
<dbReference type="Gramene" id="AUR62036296-RA">
    <property type="protein sequence ID" value="AUR62036296-RA:cds"/>
    <property type="gene ID" value="AUR62036296"/>
</dbReference>
<evidence type="ECO:0000313" key="2">
    <source>
        <dbReference type="Proteomes" id="UP000596660"/>
    </source>
</evidence>